<evidence type="ECO:0000256" key="5">
    <source>
        <dbReference type="PROSITE-ProRule" id="PRU00320"/>
    </source>
</evidence>
<comment type="similarity">
    <text evidence="2">Belongs to the tigger transposable element derived protein family.</text>
</comment>
<dbReference type="AlphaFoldDB" id="A0A8D2IW82"/>
<dbReference type="Gene3D" id="1.10.10.10">
    <property type="entry name" value="Winged helix-like DNA-binding domain superfamily/Winged helix DNA-binding domain"/>
    <property type="match status" value="1"/>
</dbReference>
<dbReference type="PANTHER" id="PTHR19303">
    <property type="entry name" value="TRANSPOSON"/>
    <property type="match status" value="1"/>
</dbReference>
<dbReference type="InterPro" id="IPR036388">
    <property type="entry name" value="WH-like_DNA-bd_sf"/>
</dbReference>
<dbReference type="Pfam" id="PF04218">
    <property type="entry name" value="CENP-B_N"/>
    <property type="match status" value="1"/>
</dbReference>
<dbReference type="PANTHER" id="PTHR19303:SF16">
    <property type="entry name" value="JERKY PROTEIN HOMOLOG-LIKE"/>
    <property type="match status" value="1"/>
</dbReference>
<dbReference type="PROSITE" id="PS51253">
    <property type="entry name" value="HTH_CENPB"/>
    <property type="match status" value="1"/>
</dbReference>
<name>A0A8D2IW82_VARKO</name>
<evidence type="ECO:0000256" key="1">
    <source>
        <dbReference type="ARBA" id="ARBA00004123"/>
    </source>
</evidence>
<keyword evidence="3 5" id="KW-0238">DNA-binding</keyword>
<dbReference type="InterPro" id="IPR006600">
    <property type="entry name" value="HTH_CenpB_DNA-bd_dom"/>
</dbReference>
<dbReference type="Ensembl" id="ENSVKKT00000005840.1">
    <property type="protein sequence ID" value="ENSVKKP00000005682.1"/>
    <property type="gene ID" value="ENSVKKG00000004166.1"/>
</dbReference>
<dbReference type="Gene3D" id="3.30.420.10">
    <property type="entry name" value="Ribonuclease H-like superfamily/Ribonuclease H"/>
    <property type="match status" value="1"/>
</dbReference>
<dbReference type="Pfam" id="PF03184">
    <property type="entry name" value="DDE_1"/>
    <property type="match status" value="1"/>
</dbReference>
<keyword evidence="9" id="KW-1185">Reference proteome</keyword>
<organism evidence="8 9">
    <name type="scientific">Varanus komodoensis</name>
    <name type="common">Komodo dragon</name>
    <dbReference type="NCBI Taxonomy" id="61221"/>
    <lineage>
        <taxon>Eukaryota</taxon>
        <taxon>Metazoa</taxon>
        <taxon>Chordata</taxon>
        <taxon>Craniata</taxon>
        <taxon>Vertebrata</taxon>
        <taxon>Euteleostomi</taxon>
        <taxon>Lepidosauria</taxon>
        <taxon>Squamata</taxon>
        <taxon>Bifurcata</taxon>
        <taxon>Unidentata</taxon>
        <taxon>Episquamata</taxon>
        <taxon>Toxicofera</taxon>
        <taxon>Anguimorpha</taxon>
        <taxon>Paleoanguimorpha</taxon>
        <taxon>Varanoidea</taxon>
        <taxon>Varanidae</taxon>
        <taxon>Varanus</taxon>
    </lineage>
</organism>
<evidence type="ECO:0000256" key="2">
    <source>
        <dbReference type="ARBA" id="ARBA00010881"/>
    </source>
</evidence>
<dbReference type="Pfam" id="PF03221">
    <property type="entry name" value="HTH_Tnp_Tc5"/>
    <property type="match status" value="1"/>
</dbReference>
<comment type="subcellular location">
    <subcellularLocation>
        <location evidence="1 5">Nucleus</location>
    </subcellularLocation>
</comment>
<evidence type="ECO:0000313" key="9">
    <source>
        <dbReference type="Proteomes" id="UP000694545"/>
    </source>
</evidence>
<dbReference type="GO" id="GO:0005634">
    <property type="term" value="C:nucleus"/>
    <property type="evidence" value="ECO:0007669"/>
    <property type="project" value="UniProtKB-SubCell"/>
</dbReference>
<evidence type="ECO:0000259" key="6">
    <source>
        <dbReference type="PROSITE" id="PS50960"/>
    </source>
</evidence>
<reference evidence="8" key="1">
    <citation type="submission" date="2025-08" db="UniProtKB">
        <authorList>
            <consortium name="Ensembl"/>
        </authorList>
    </citation>
    <scope>IDENTIFICATION</scope>
</reference>
<sequence>VLNKPIYEMGEKRKKVVVTMEEKLCAIKRLDSGVMAKTIASELGVGKSTVGDWKKNRAEIEKWCAAQASGSGMKVRKTMLKGKHKEVEEALFLWHEHLRGKGLPVTGPILQKKALQFKQQIEGEDSEFTASDGWLDRWKKRFSIRQITVSGEALSADKEAVPLFKDYLFKLIEKEGISGEQLYNCDETGLNYKMLPTKMLASKKVAAAPGYKKSKERVTILACSNATGNHKLRLTLIGKSKKPRDFKKLKNRESLPVYYTHQKKAWMNSEIFKTWFQNEFVPTVEKHLKDNNLPRKAVLLLDNAPLHSATDELTDGDIKALFLPPTVTAVCQPMDQGVLEMLKKKYCRRLLSSLISAIDNNEDCVTTLKKIDMLDVIRWLAEAWEEIPNISLAMSWKILLGHEGGHFNLEPVCEPKVEDENDKLVSLLEKVPGCDDVSVEDITEWMANDKVDEITDNDIVEMVKQGQVTEEEEEKTSLDDRKNLIPHSEGFKMIEAALQYISEQEEATPADIICLRKWRDIASRKRAEREKQSSIKDFFKN</sequence>
<dbReference type="GO" id="GO:0003677">
    <property type="term" value="F:DNA binding"/>
    <property type="evidence" value="ECO:0007669"/>
    <property type="project" value="UniProtKB-UniRule"/>
</dbReference>
<reference evidence="8" key="2">
    <citation type="submission" date="2025-09" db="UniProtKB">
        <authorList>
            <consortium name="Ensembl"/>
        </authorList>
    </citation>
    <scope>IDENTIFICATION</scope>
</reference>
<evidence type="ECO:0000259" key="7">
    <source>
        <dbReference type="PROSITE" id="PS51253"/>
    </source>
</evidence>
<dbReference type="InterPro" id="IPR009057">
    <property type="entry name" value="Homeodomain-like_sf"/>
</dbReference>
<dbReference type="InterPro" id="IPR007889">
    <property type="entry name" value="HTH_Psq"/>
</dbReference>
<feature type="domain" description="HTH psq-type" evidence="6">
    <location>
        <begin position="9"/>
        <end position="60"/>
    </location>
</feature>
<proteinExistence type="inferred from homology"/>
<dbReference type="PROSITE" id="PS50960">
    <property type="entry name" value="HTH_PSQ"/>
    <property type="match status" value="1"/>
</dbReference>
<dbReference type="Proteomes" id="UP000694545">
    <property type="component" value="Unplaced"/>
</dbReference>
<dbReference type="SMART" id="SM00674">
    <property type="entry name" value="CENPB"/>
    <property type="match status" value="1"/>
</dbReference>
<dbReference type="OMA" id="CTIFKEW"/>
<evidence type="ECO:0000313" key="8">
    <source>
        <dbReference type="Ensembl" id="ENSVKKP00000005682.1"/>
    </source>
</evidence>
<dbReference type="Gene3D" id="1.10.10.60">
    <property type="entry name" value="Homeodomain-like"/>
    <property type="match status" value="1"/>
</dbReference>
<protein>
    <recommendedName>
        <fullName evidence="10">HTH CENPB-type domain-containing protein</fullName>
    </recommendedName>
</protein>
<keyword evidence="4 5" id="KW-0539">Nucleus</keyword>
<dbReference type="InterPro" id="IPR004875">
    <property type="entry name" value="DDE_SF_endonuclease_dom"/>
</dbReference>
<dbReference type="InterPro" id="IPR050863">
    <property type="entry name" value="CenT-Element_Derived"/>
</dbReference>
<evidence type="ECO:0000256" key="4">
    <source>
        <dbReference type="ARBA" id="ARBA00023242"/>
    </source>
</evidence>
<feature type="domain" description="HTH CENPB-type" evidence="7">
    <location>
        <begin position="75"/>
        <end position="148"/>
    </location>
</feature>
<feature type="DNA-binding region" description="H-T-H motif" evidence="5">
    <location>
        <begin position="36"/>
        <end position="56"/>
    </location>
</feature>
<evidence type="ECO:0000256" key="3">
    <source>
        <dbReference type="ARBA" id="ARBA00023125"/>
    </source>
</evidence>
<dbReference type="InterPro" id="IPR036397">
    <property type="entry name" value="RNaseH_sf"/>
</dbReference>
<dbReference type="SUPFAM" id="SSF46689">
    <property type="entry name" value="Homeodomain-like"/>
    <property type="match status" value="2"/>
</dbReference>
<evidence type="ECO:0008006" key="10">
    <source>
        <dbReference type="Google" id="ProtNLM"/>
    </source>
</evidence>
<accession>A0A8D2IW82</accession>